<feature type="domain" description="Phasin" evidence="1">
    <location>
        <begin position="22"/>
        <end position="109"/>
    </location>
</feature>
<organism evidence="2 3">
    <name type="scientific">Pseudoduganella flava</name>
    <dbReference type="NCBI Taxonomy" id="871742"/>
    <lineage>
        <taxon>Bacteria</taxon>
        <taxon>Pseudomonadati</taxon>
        <taxon>Pseudomonadota</taxon>
        <taxon>Betaproteobacteria</taxon>
        <taxon>Burkholderiales</taxon>
        <taxon>Oxalobacteraceae</taxon>
        <taxon>Telluria group</taxon>
        <taxon>Pseudoduganella</taxon>
    </lineage>
</organism>
<name>A0ABX6FYT5_9BURK</name>
<dbReference type="Pfam" id="PF09361">
    <property type="entry name" value="Phasin_2"/>
    <property type="match status" value="1"/>
</dbReference>
<dbReference type="EMBL" id="CP046904">
    <property type="protein sequence ID" value="QGZ40532.1"/>
    <property type="molecule type" value="Genomic_DNA"/>
</dbReference>
<reference evidence="2 3" key="1">
    <citation type="submission" date="2019-12" db="EMBL/GenBank/DDBJ databases">
        <title>Draft Genome Sequences of Six Type Strains of the Genus Massilia.</title>
        <authorList>
            <person name="Miess H."/>
            <person name="Frediansyah A."/>
            <person name="Goeker M."/>
            <person name="Gross H."/>
        </authorList>
    </citation>
    <scope>NUCLEOTIDE SEQUENCE [LARGE SCALE GENOMIC DNA]</scope>
    <source>
        <strain evidence="2 3">DSM 26639</strain>
    </source>
</reference>
<dbReference type="Proteomes" id="UP000437862">
    <property type="component" value="Chromosome"/>
</dbReference>
<proteinExistence type="predicted"/>
<accession>A0ABX6FYT5</accession>
<protein>
    <recommendedName>
        <fullName evidence="1">Phasin domain-containing protein</fullName>
    </recommendedName>
</protein>
<dbReference type="InterPro" id="IPR018968">
    <property type="entry name" value="Phasin"/>
</dbReference>
<keyword evidence="3" id="KW-1185">Reference proteome</keyword>
<evidence type="ECO:0000259" key="1">
    <source>
        <dbReference type="Pfam" id="PF09361"/>
    </source>
</evidence>
<gene>
    <name evidence="2" type="ORF">GO485_16695</name>
</gene>
<evidence type="ECO:0000313" key="3">
    <source>
        <dbReference type="Proteomes" id="UP000437862"/>
    </source>
</evidence>
<evidence type="ECO:0000313" key="2">
    <source>
        <dbReference type="EMBL" id="QGZ40532.1"/>
    </source>
</evidence>
<sequence>MEGRAMFTLPSELMYVTRTFFDTQLAGCNALLRTAFESGASMLDVNVHAARAELAAANAVSSELLFTRGPHDLAALTARESQQAVERAQRYGRHLAGIAHDVHGRLGELSKDFAGSLPRTSLE</sequence>